<dbReference type="Proteomes" id="UP000017836">
    <property type="component" value="Unassembled WGS sequence"/>
</dbReference>
<feature type="coiled-coil region" evidence="1">
    <location>
        <begin position="482"/>
        <end position="509"/>
    </location>
</feature>
<name>W1PBD3_AMBTC</name>
<dbReference type="Gramene" id="ERN07207">
    <property type="protein sequence ID" value="ERN07207"/>
    <property type="gene ID" value="AMTR_s00019p00173770"/>
</dbReference>
<dbReference type="eggNOG" id="ENOG502RCM2">
    <property type="taxonomic scope" value="Eukaryota"/>
</dbReference>
<dbReference type="InterPro" id="IPR044194">
    <property type="entry name" value="BLISTER"/>
</dbReference>
<dbReference type="GO" id="GO:0005634">
    <property type="term" value="C:nucleus"/>
    <property type="evidence" value="ECO:0000318"/>
    <property type="project" value="GO_Central"/>
</dbReference>
<feature type="coiled-coil region" evidence="1">
    <location>
        <begin position="538"/>
        <end position="600"/>
    </location>
</feature>
<keyword evidence="4" id="KW-1185">Reference proteome</keyword>
<dbReference type="PANTHER" id="PTHR47490:SF2">
    <property type="entry name" value="PROTEIN BLISTER"/>
    <property type="match status" value="1"/>
</dbReference>
<accession>W1PBD3</accession>
<feature type="coiled-coil region" evidence="1">
    <location>
        <begin position="702"/>
        <end position="736"/>
    </location>
</feature>
<dbReference type="AlphaFoldDB" id="W1PBD3"/>
<dbReference type="Gene3D" id="1.10.287.1490">
    <property type="match status" value="1"/>
</dbReference>
<evidence type="ECO:0000256" key="1">
    <source>
        <dbReference type="SAM" id="Coils"/>
    </source>
</evidence>
<feature type="coiled-coil region" evidence="1">
    <location>
        <begin position="426"/>
        <end position="453"/>
    </location>
</feature>
<evidence type="ECO:0000313" key="3">
    <source>
        <dbReference type="EMBL" id="ERN07207.1"/>
    </source>
</evidence>
<dbReference type="PANTHER" id="PTHR47490">
    <property type="entry name" value="PROTEIN BLISTER"/>
    <property type="match status" value="1"/>
</dbReference>
<protein>
    <submittedName>
        <fullName evidence="3">Uncharacterized protein</fullName>
    </submittedName>
</protein>
<dbReference type="HOGENOM" id="CLU_019488_0_0_1"/>
<dbReference type="GO" id="GO:0006355">
    <property type="term" value="P:regulation of DNA-templated transcription"/>
    <property type="evidence" value="ECO:0000318"/>
    <property type="project" value="GO_Central"/>
</dbReference>
<feature type="region of interest" description="Disordered" evidence="2">
    <location>
        <begin position="1"/>
        <end position="63"/>
    </location>
</feature>
<evidence type="ECO:0000313" key="4">
    <source>
        <dbReference type="Proteomes" id="UP000017836"/>
    </source>
</evidence>
<gene>
    <name evidence="3" type="ORF">AMTR_s00019p00173770</name>
</gene>
<feature type="compositionally biased region" description="Polar residues" evidence="2">
    <location>
        <begin position="34"/>
        <end position="47"/>
    </location>
</feature>
<evidence type="ECO:0000256" key="2">
    <source>
        <dbReference type="SAM" id="MobiDB-lite"/>
    </source>
</evidence>
<dbReference type="GO" id="GO:0040008">
    <property type="term" value="P:regulation of growth"/>
    <property type="evidence" value="ECO:0007669"/>
    <property type="project" value="InterPro"/>
</dbReference>
<organism evidence="3 4">
    <name type="scientific">Amborella trichopoda</name>
    <dbReference type="NCBI Taxonomy" id="13333"/>
    <lineage>
        <taxon>Eukaryota</taxon>
        <taxon>Viridiplantae</taxon>
        <taxon>Streptophyta</taxon>
        <taxon>Embryophyta</taxon>
        <taxon>Tracheophyta</taxon>
        <taxon>Spermatophyta</taxon>
        <taxon>Magnoliopsida</taxon>
        <taxon>Amborellales</taxon>
        <taxon>Amborellaceae</taxon>
        <taxon>Amborella</taxon>
    </lineage>
</organism>
<reference evidence="4" key="1">
    <citation type="journal article" date="2013" name="Science">
        <title>The Amborella genome and the evolution of flowering plants.</title>
        <authorList>
            <consortium name="Amborella Genome Project"/>
        </authorList>
    </citation>
    <scope>NUCLEOTIDE SEQUENCE [LARGE SCALE GENOMIC DNA]</scope>
</reference>
<keyword evidence="1" id="KW-0175">Coiled coil</keyword>
<sequence length="793" mass="87247">MTGPNYELEEFRKKKAQAKKNASNDQSPFADVASASSEQALQGSQQAKILDSDGVSKRDNGVDQNITASDNLMSTSSVLHDAQAVPVIRSSVTVPLHGRHSTDNVENSDASLVQIPRRTEVSAELDSGGFPGPMSSTNDIKRIEENNQHDFHKGNGITPQILTDQFASFTSVHGAPDVDERIRRANSYGSIGPKLNEESGIYDIFGRSSLVNTTSEVPEHSQVEYSRPTSNRTSSSYYDLIYSNSNKMEPASKGWQNGPTVDMEGRNSGVSGNHHSHINSIPWQASETTSTASNFSSGSSYNHVPLVTAASESSSHRSRPSFLDSLNVPRVSLATHPAFSDSYSAESSMKFKTPEVKFMEHQTNESSQLPFPEAKDLEHSGTLNDLDVQSMNDHSLSVSSHSISHDIESLRQLIKDENSLRQFENLSKKNEDFAALEQHIEDLTQEKFSLQRALDASRTLAETLALENSSLTDSFNQQGGVVNQLKSDLSRLQEEIKVQLLALDTMKMEYTNAQLECSAADERAKILASEVIGLEEKALRLRSNELKLERQLENSNAEFASCKKKISNLERDRKELQATIDALREEKKLLQSKLRKAATGKVAEISRNPTVTKDVSTSTEDLGAEVRDSNEGEAVAMDAMSAIASNQVERIESSALLQPANIQTYIQDSSASIPPDQMRMIDNINSLLSELALEKEHLTSTLAVESSNNSKLKETNKELSQKLEAQTQRLELLIAQSMAHESISGSAVPTDSHMMHDATVYADEGDEVVERVLGWIMKLFPGGTTKRRTSKLL</sequence>
<feature type="compositionally biased region" description="Basic and acidic residues" evidence="2">
    <location>
        <begin position="50"/>
        <end position="61"/>
    </location>
</feature>
<dbReference type="EMBL" id="KI393807">
    <property type="protein sequence ID" value="ERN07207.1"/>
    <property type="molecule type" value="Genomic_DNA"/>
</dbReference>
<proteinExistence type="predicted"/>